<comment type="caution">
    <text evidence="1">The sequence shown here is derived from an EMBL/GenBank/DDBJ whole genome shotgun (WGS) entry which is preliminary data.</text>
</comment>
<reference evidence="1 2" key="1">
    <citation type="journal article" date="2021" name="Commun. Biol.">
        <title>Genomic insights into the host specific adaptation of the Pneumocystis genus.</title>
        <authorList>
            <person name="Cisse O.H."/>
            <person name="Ma L."/>
            <person name="Dekker J.P."/>
            <person name="Khil P.P."/>
            <person name="Youn J.-H."/>
            <person name="Brenchley J.M."/>
            <person name="Blair R."/>
            <person name="Pahar B."/>
            <person name="Chabe M."/>
            <person name="Van Rompay K.K.A."/>
            <person name="Keesler R."/>
            <person name="Sukura A."/>
            <person name="Hirsch V."/>
            <person name="Kutty G."/>
            <person name="Liu Y."/>
            <person name="Peng L."/>
            <person name="Chen J."/>
            <person name="Song J."/>
            <person name="Weissenbacher-Lang C."/>
            <person name="Xu J."/>
            <person name="Upham N.S."/>
            <person name="Stajich J.E."/>
            <person name="Cuomo C.A."/>
            <person name="Cushion M.T."/>
            <person name="Kovacs J.A."/>
        </authorList>
    </citation>
    <scope>NUCLEOTIDE SEQUENCE [LARGE SCALE GENOMIC DNA]</scope>
    <source>
        <strain evidence="1 2">RABM</strain>
    </source>
</reference>
<name>A0ACB7CAZ4_9ASCO</name>
<gene>
    <name evidence="1" type="ORF">PORY_001829</name>
</gene>
<evidence type="ECO:0000313" key="1">
    <source>
        <dbReference type="EMBL" id="KAG4304776.1"/>
    </source>
</evidence>
<protein>
    <submittedName>
        <fullName evidence="1">Uncharacterized protein</fullName>
    </submittedName>
</protein>
<evidence type="ECO:0000313" key="2">
    <source>
        <dbReference type="Proteomes" id="UP000768646"/>
    </source>
</evidence>
<dbReference type="Proteomes" id="UP000768646">
    <property type="component" value="Unassembled WGS sequence"/>
</dbReference>
<accession>A0ACB7CAZ4</accession>
<sequence>MRAAACGFPCRFPCGFPWVRALRAGAAPVGPVGPVGRWRQQQRAVQAVQAMQAMQSVCLAEADPQVSALIQKEAARQRQSVVLIASEVGKEGEKEGVKRGVTRTLRLVRSWKRWVRRCRTSVNSEGYPGKRYYGGNRYIDEVERLCQERALAVYGLKGEAWGVNVQLSSYFTSIPYKTDPETGLIDYDQLEWLARVVKPKIIIAGITSYSRLLDYARFSKIAKSVNAYLMADISHISGLVAAGVIPSPFEYSDIVTTTTHKSLRGPRGAMIFFRRGIKEQKKNGENVFYDLEDRINSSVFPGHQGGPHNHTISALAVALYQAMTPQFKEYQLQVLKNSKAMSNRFIELGYELLTGGTDTHLMVLDLTKNGIDGASVERVLELVNIDTNKNAVPRDKSPFFPHGLRVGSPAMTTRGLKESDFVTIVEFIHRAINIAKDIQKESGCKHFKEFKEYLGTGETHAELRSLRDEVISWVSKFYIPQKFNRKMINKIELYKLVILGDGAVGKTALTTQTYDPTIEDSYRKQVMIDGQCCILEILDTAGQEEYMALRNQWIKNGDGFLLVYSVSSRLTFDRIKRFREQILQIKDAKLTPLIVIGNKSDRMHDREVSFEEGQSLAHSFGCEYIETSAKSCVNVEFAFHNLVRMIKNSRINEESPNVEKKDKKHIINHIFCRICGIHLETRNYDVYDDSYTSGLSSSESLSSQNIQRGLMECINKLKCELVNKDRDKEELFRNYENLQEEHNNLLLSYKSLQASSSKQLADLKAQLLSLTSEMDRNMDYAREELEIKTQCLNKMKQKLEKFRSANLMANKHIETLQANFDIERGRWKEEKIRLCSNKYSTRKMEELEELTLLHKQYENMRFEVIETRENSACVSSSSSINTKYENIITNSSDNLCFNKTLATELGLFFDTEQRSNSEVFQLKDFLDESSSELSKTRLTCESQESIVIIPEEHVEYDSKDIIDPDISVSIVKHEEAGNNSVVSSIYSIQTETISENVMMSNKVQENIADSLNFGNTNLLECKKSIKDSLKGKKHTVSLETSFLKYQYSNICPPLPIPVRKTSLVFKEASTVPFDTFNPTLKVS</sequence>
<proteinExistence type="predicted"/>
<keyword evidence="2" id="KW-1185">Reference proteome</keyword>
<dbReference type="EMBL" id="JABTEG010000006">
    <property type="protein sequence ID" value="KAG4304776.1"/>
    <property type="molecule type" value="Genomic_DNA"/>
</dbReference>
<organism evidence="1 2">
    <name type="scientific">Pneumocystis oryctolagi</name>
    <dbReference type="NCBI Taxonomy" id="42067"/>
    <lineage>
        <taxon>Eukaryota</taxon>
        <taxon>Fungi</taxon>
        <taxon>Dikarya</taxon>
        <taxon>Ascomycota</taxon>
        <taxon>Taphrinomycotina</taxon>
        <taxon>Pneumocystomycetes</taxon>
        <taxon>Pneumocystaceae</taxon>
        <taxon>Pneumocystis</taxon>
    </lineage>
</organism>